<proteinExistence type="predicted"/>
<dbReference type="EMBL" id="CAAALY010016737">
    <property type="protein sequence ID" value="VEL13086.1"/>
    <property type="molecule type" value="Genomic_DNA"/>
</dbReference>
<comment type="caution">
    <text evidence="1">The sequence shown here is derived from an EMBL/GenBank/DDBJ whole genome shotgun (WGS) entry which is preliminary data.</text>
</comment>
<organism evidence="1 2">
    <name type="scientific">Protopolystoma xenopodis</name>
    <dbReference type="NCBI Taxonomy" id="117903"/>
    <lineage>
        <taxon>Eukaryota</taxon>
        <taxon>Metazoa</taxon>
        <taxon>Spiralia</taxon>
        <taxon>Lophotrochozoa</taxon>
        <taxon>Platyhelminthes</taxon>
        <taxon>Monogenea</taxon>
        <taxon>Polyopisthocotylea</taxon>
        <taxon>Polystomatidea</taxon>
        <taxon>Polystomatidae</taxon>
        <taxon>Protopolystoma</taxon>
    </lineage>
</organism>
<accession>A0A448WJ72</accession>
<sequence>MVSASENPNFRLRVMRSSVTRIAILTHRSVQAQHFSLQVPGPSKTCLRRTYSLWVSSTTCPGHQGLLGTVGISVSPGLQQKEAGCWRYM</sequence>
<reference evidence="1" key="1">
    <citation type="submission" date="2018-11" db="EMBL/GenBank/DDBJ databases">
        <authorList>
            <consortium name="Pathogen Informatics"/>
        </authorList>
    </citation>
    <scope>NUCLEOTIDE SEQUENCE</scope>
</reference>
<evidence type="ECO:0000313" key="1">
    <source>
        <dbReference type="EMBL" id="VEL13086.1"/>
    </source>
</evidence>
<protein>
    <submittedName>
        <fullName evidence="1">Uncharacterized protein</fullName>
    </submittedName>
</protein>
<keyword evidence="2" id="KW-1185">Reference proteome</keyword>
<name>A0A448WJ72_9PLAT</name>
<gene>
    <name evidence="1" type="ORF">PXEA_LOCUS6526</name>
</gene>
<dbReference type="AlphaFoldDB" id="A0A448WJ72"/>
<evidence type="ECO:0000313" key="2">
    <source>
        <dbReference type="Proteomes" id="UP000784294"/>
    </source>
</evidence>
<dbReference type="Proteomes" id="UP000784294">
    <property type="component" value="Unassembled WGS sequence"/>
</dbReference>